<name>A0A1F5G6F9_9BACT</name>
<dbReference type="AlphaFoldDB" id="A0A1F5G6F9"/>
<reference evidence="1 2" key="1">
    <citation type="journal article" date="2016" name="Nat. Commun.">
        <title>Thousands of microbial genomes shed light on interconnected biogeochemical processes in an aquifer system.</title>
        <authorList>
            <person name="Anantharaman K."/>
            <person name="Brown C.T."/>
            <person name="Hug L.A."/>
            <person name="Sharon I."/>
            <person name="Castelle C.J."/>
            <person name="Probst A.J."/>
            <person name="Thomas B.C."/>
            <person name="Singh A."/>
            <person name="Wilkins M.J."/>
            <person name="Karaoz U."/>
            <person name="Brodie E.L."/>
            <person name="Williams K.H."/>
            <person name="Hubbard S.S."/>
            <person name="Banfield J.F."/>
        </authorList>
    </citation>
    <scope>NUCLEOTIDE SEQUENCE [LARGE SCALE GENOMIC DNA]</scope>
</reference>
<evidence type="ECO:0000313" key="2">
    <source>
        <dbReference type="Proteomes" id="UP000179102"/>
    </source>
</evidence>
<proteinExistence type="predicted"/>
<evidence type="ECO:0000313" key="1">
    <source>
        <dbReference type="EMBL" id="OGD87441.1"/>
    </source>
</evidence>
<comment type="caution">
    <text evidence="1">The sequence shown here is derived from an EMBL/GenBank/DDBJ whole genome shotgun (WGS) entry which is preliminary data.</text>
</comment>
<organism evidence="1 2">
    <name type="scientific">Candidatus Curtissbacteria bacterium RIFCSPHIGHO2_01_FULL_41_11</name>
    <dbReference type="NCBI Taxonomy" id="1797711"/>
    <lineage>
        <taxon>Bacteria</taxon>
        <taxon>Candidatus Curtissiibacteriota</taxon>
    </lineage>
</organism>
<sequence>MKYFLIIILVLTPFLYASAKTFVLPKYLKNINQQTLTAQQSIVKYPQSTSWKVNNKSGFCFLAVDNCTQPSFISFQTEDAWQNIYAFYKANLLREGWSTASYMGTNVPNSIIFKTNSGCQVILARSVDILRNLGLKKSASVKYSFKITCT</sequence>
<accession>A0A1F5G6F9</accession>
<gene>
    <name evidence="1" type="ORF">A2870_03815</name>
</gene>
<dbReference type="Proteomes" id="UP000179102">
    <property type="component" value="Unassembled WGS sequence"/>
</dbReference>
<protein>
    <submittedName>
        <fullName evidence="1">Uncharacterized protein</fullName>
    </submittedName>
</protein>
<dbReference type="EMBL" id="MFAZ01000013">
    <property type="protein sequence ID" value="OGD87441.1"/>
    <property type="molecule type" value="Genomic_DNA"/>
</dbReference>